<keyword evidence="2" id="KW-1185">Reference proteome</keyword>
<reference evidence="1 2" key="1">
    <citation type="journal article" date="2010" name="Stand. Genomic Sci.">
        <title>Complete genome sequence of Spirochaeta smaragdinae type strain (SEBR 4228).</title>
        <authorList>
            <person name="Mavromatis K."/>
            <person name="Yasawong M."/>
            <person name="Chertkov O."/>
            <person name="Lapidus A."/>
            <person name="Lucas S."/>
            <person name="Nolan M."/>
            <person name="Del Rio T.G."/>
            <person name="Tice H."/>
            <person name="Cheng J.F."/>
            <person name="Pitluck S."/>
            <person name="Liolios K."/>
            <person name="Ivanova N."/>
            <person name="Tapia R."/>
            <person name="Han C."/>
            <person name="Bruce D."/>
            <person name="Goodwin L."/>
            <person name="Pati A."/>
            <person name="Chen A."/>
            <person name="Palaniappan K."/>
            <person name="Land M."/>
            <person name="Hauser L."/>
            <person name="Chang Y.J."/>
            <person name="Jeffries C.D."/>
            <person name="Detter J.C."/>
            <person name="Rohde M."/>
            <person name="Brambilla E."/>
            <person name="Spring S."/>
            <person name="Goker M."/>
            <person name="Sikorski J."/>
            <person name="Woyke T."/>
            <person name="Bristow J."/>
            <person name="Eisen J.A."/>
            <person name="Markowitz V."/>
            <person name="Hugenholtz P."/>
            <person name="Klenk H.P."/>
            <person name="Kyrpides N.C."/>
        </authorList>
    </citation>
    <scope>NUCLEOTIDE SEQUENCE [LARGE SCALE GENOMIC DNA]</scope>
    <source>
        <strain evidence="2">DSM 11293 / JCM 15392 / SEBR 4228</strain>
    </source>
</reference>
<dbReference type="KEGG" id="ssm:Spirs_1338"/>
<dbReference type="RefSeq" id="WP_013253929.1">
    <property type="nucleotide sequence ID" value="NC_014364.1"/>
</dbReference>
<gene>
    <name evidence="1" type="ordered locus">Spirs_1338</name>
</gene>
<dbReference type="OrthoDB" id="9832349at2"/>
<dbReference type="Proteomes" id="UP000002318">
    <property type="component" value="Chromosome"/>
</dbReference>
<name>E1R443_SEDSS</name>
<dbReference type="HOGENOM" id="CLU_2119591_0_0_12"/>
<evidence type="ECO:0000313" key="2">
    <source>
        <dbReference type="Proteomes" id="UP000002318"/>
    </source>
</evidence>
<organism evidence="1 2">
    <name type="scientific">Sediminispirochaeta smaragdinae (strain DSM 11293 / JCM 15392 / SEBR 4228)</name>
    <name type="common">Spirochaeta smaragdinae</name>
    <dbReference type="NCBI Taxonomy" id="573413"/>
    <lineage>
        <taxon>Bacteria</taxon>
        <taxon>Pseudomonadati</taxon>
        <taxon>Spirochaetota</taxon>
        <taxon>Spirochaetia</taxon>
        <taxon>Spirochaetales</taxon>
        <taxon>Spirochaetaceae</taxon>
        <taxon>Sediminispirochaeta</taxon>
    </lineage>
</organism>
<proteinExistence type="predicted"/>
<evidence type="ECO:0000313" key="1">
    <source>
        <dbReference type="EMBL" id="ADK80465.1"/>
    </source>
</evidence>
<dbReference type="STRING" id="573413.Spirs_1338"/>
<accession>E1R443</accession>
<protein>
    <submittedName>
        <fullName evidence="1">Uncharacterized protein</fullName>
    </submittedName>
</protein>
<dbReference type="AlphaFoldDB" id="E1R443"/>
<sequence>MDHPVKRPQGQSPEARLISLLHSLSATESSNRLMRRSDRELAIVALFLEEENYRFLFGLLGREKQKRVENERRYVSRLGLRYPDYRKSIELLIAALSGRSNEQLHSYIRPRKNR</sequence>
<dbReference type="EMBL" id="CP002116">
    <property type="protein sequence ID" value="ADK80465.1"/>
    <property type="molecule type" value="Genomic_DNA"/>
</dbReference>